<dbReference type="InterPro" id="IPR017441">
    <property type="entry name" value="Protein_kinase_ATP_BS"/>
</dbReference>
<evidence type="ECO:0000256" key="5">
    <source>
        <dbReference type="ARBA" id="ARBA00022777"/>
    </source>
</evidence>
<dbReference type="PROSITE" id="PS00107">
    <property type="entry name" value="PROTEIN_KINASE_ATP"/>
    <property type="match status" value="1"/>
</dbReference>
<evidence type="ECO:0000256" key="4">
    <source>
        <dbReference type="ARBA" id="ARBA00022741"/>
    </source>
</evidence>
<accession>A0A6P6Y775</accession>
<dbReference type="PROSITE" id="PS50011">
    <property type="entry name" value="PROTEIN_KINASE_DOM"/>
    <property type="match status" value="1"/>
</dbReference>
<evidence type="ECO:0000259" key="10">
    <source>
        <dbReference type="PROSITE" id="PS50011"/>
    </source>
</evidence>
<keyword evidence="6" id="KW-0106">Calcium</keyword>
<dbReference type="PROSITE" id="PS50222">
    <property type="entry name" value="EF_HAND_2"/>
    <property type="match status" value="1"/>
</dbReference>
<reference evidence="13" key="1">
    <citation type="submission" date="2025-08" db="UniProtKB">
        <authorList>
            <consortium name="RefSeq"/>
        </authorList>
    </citation>
    <scope>IDENTIFICATION</scope>
    <source>
        <strain evidence="13">Airmid</strain>
    </source>
</reference>
<dbReference type="InterPro" id="IPR011992">
    <property type="entry name" value="EF-hand-dom_pair"/>
</dbReference>
<keyword evidence="3" id="KW-0808">Transferase</keyword>
<keyword evidence="2 9" id="KW-0723">Serine/threonine-protein kinase</keyword>
<proteinExistence type="inferred from homology"/>
<keyword evidence="7 8" id="KW-0067">ATP-binding</keyword>
<dbReference type="AlphaFoldDB" id="A0A6P6Y775"/>
<dbReference type="InterPro" id="IPR011009">
    <property type="entry name" value="Kinase-like_dom_sf"/>
</dbReference>
<evidence type="ECO:0000313" key="12">
    <source>
        <dbReference type="Proteomes" id="UP000515146"/>
    </source>
</evidence>
<gene>
    <name evidence="13" type="primary">LOC113794458</name>
</gene>
<dbReference type="PROSITE" id="PS00108">
    <property type="entry name" value="PROTEIN_KINASE_ST"/>
    <property type="match status" value="1"/>
</dbReference>
<dbReference type="GO" id="GO:0005524">
    <property type="term" value="F:ATP binding"/>
    <property type="evidence" value="ECO:0007669"/>
    <property type="project" value="UniProtKB-UniRule"/>
</dbReference>
<dbReference type="SMART" id="SM00220">
    <property type="entry name" value="S_TKc"/>
    <property type="match status" value="1"/>
</dbReference>
<dbReference type="SUPFAM" id="SSF56112">
    <property type="entry name" value="Protein kinase-like (PK-like)"/>
    <property type="match status" value="1"/>
</dbReference>
<keyword evidence="4 8" id="KW-0547">Nucleotide-binding</keyword>
<dbReference type="KEGG" id="dpte:113794458"/>
<dbReference type="InterPro" id="IPR000719">
    <property type="entry name" value="Prot_kinase_dom"/>
</dbReference>
<dbReference type="SMART" id="SM00054">
    <property type="entry name" value="EFh"/>
    <property type="match status" value="2"/>
</dbReference>
<feature type="domain" description="EF-hand" evidence="11">
    <location>
        <begin position="343"/>
        <end position="378"/>
    </location>
</feature>
<dbReference type="InParanoid" id="A0A6P6Y775"/>
<feature type="binding site" evidence="8">
    <location>
        <position position="49"/>
    </location>
    <ligand>
        <name>ATP</name>
        <dbReference type="ChEBI" id="CHEBI:30616"/>
    </ligand>
</feature>
<comment type="similarity">
    <text evidence="1">Belongs to the protein kinase superfamily. CAMK Ser/Thr protein kinase family.</text>
</comment>
<evidence type="ECO:0000256" key="3">
    <source>
        <dbReference type="ARBA" id="ARBA00022679"/>
    </source>
</evidence>
<name>A0A6P6Y775_DERPT</name>
<keyword evidence="12" id="KW-1185">Reference proteome</keyword>
<dbReference type="InterPro" id="IPR008271">
    <property type="entry name" value="Ser/Thr_kinase_AS"/>
</dbReference>
<dbReference type="Pfam" id="PF00069">
    <property type="entry name" value="Pkinase"/>
    <property type="match status" value="1"/>
</dbReference>
<sequence>MTEPMQLSAVSRGGLEVFDVADGQLLGKGSYGAVTKAVEVATGQTRAIKTIYKPKIDNIVRLKREILIMQKMDHPCIIRLYNVFEDEVNLYFVMELCSGGELFDRIIKIGTMSERNTYIIMKQVFSAIAYCHKLNIMHRDIKPENILFADDSPTSPIKMIDWGFGKNNKEILEKVKKGVYSMNGRSWKKVSAPAKDLVRRLLTMDPSKRITAAEALKHQWILYYHSPGFLTCDANVTSRLGSELVNKFRIFAKANPIKKLALVAIAYQLSESEILALHNLYTRMDSRSTGMLTRDELENSLREMGVEITPEISETIGAVDLDCNNVVDYTEFIAACLDKRFYVQPIVCQNAFKVFDIDRDGFISEHDLDTVLSISFNGLPTAEAHSLLLAVGCEDKLSYEDFVEIMKLNES</sequence>
<dbReference type="FunFam" id="3.30.200.20:FF:000315">
    <property type="entry name" value="Calcium-dependent protein kinase 3"/>
    <property type="match status" value="1"/>
</dbReference>
<dbReference type="SUPFAM" id="SSF47473">
    <property type="entry name" value="EF-hand"/>
    <property type="match status" value="1"/>
</dbReference>
<dbReference type="RefSeq" id="XP_027200379.1">
    <property type="nucleotide sequence ID" value="XM_027344578.1"/>
</dbReference>
<dbReference type="OrthoDB" id="63267at2759"/>
<dbReference type="InterPro" id="IPR018247">
    <property type="entry name" value="EF_Hand_1_Ca_BS"/>
</dbReference>
<protein>
    <submittedName>
        <fullName evidence="13">Calcium-dependent protein kinase 2-like</fullName>
    </submittedName>
</protein>
<evidence type="ECO:0000256" key="6">
    <source>
        <dbReference type="ARBA" id="ARBA00022837"/>
    </source>
</evidence>
<dbReference type="GO" id="GO:0004674">
    <property type="term" value="F:protein serine/threonine kinase activity"/>
    <property type="evidence" value="ECO:0007669"/>
    <property type="project" value="UniProtKB-KW"/>
</dbReference>
<dbReference type="Gene3D" id="1.10.510.10">
    <property type="entry name" value="Transferase(Phosphotransferase) domain 1"/>
    <property type="match status" value="2"/>
</dbReference>
<dbReference type="Pfam" id="PF13499">
    <property type="entry name" value="EF-hand_7"/>
    <property type="match status" value="1"/>
</dbReference>
<dbReference type="Proteomes" id="UP000515146">
    <property type="component" value="Unplaced"/>
</dbReference>
<dbReference type="GO" id="GO:0005509">
    <property type="term" value="F:calcium ion binding"/>
    <property type="evidence" value="ECO:0007669"/>
    <property type="project" value="InterPro"/>
</dbReference>
<evidence type="ECO:0000313" key="13">
    <source>
        <dbReference type="RefSeq" id="XP_027200379.1"/>
    </source>
</evidence>
<evidence type="ECO:0000256" key="7">
    <source>
        <dbReference type="ARBA" id="ARBA00022840"/>
    </source>
</evidence>
<dbReference type="PANTHER" id="PTHR24349">
    <property type="entry name" value="SERINE/THREONINE-PROTEIN KINASE"/>
    <property type="match status" value="1"/>
</dbReference>
<evidence type="ECO:0000256" key="9">
    <source>
        <dbReference type="RuleBase" id="RU000304"/>
    </source>
</evidence>
<organism evidence="12 13">
    <name type="scientific">Dermatophagoides pteronyssinus</name>
    <name type="common">European house dust mite</name>
    <dbReference type="NCBI Taxonomy" id="6956"/>
    <lineage>
        <taxon>Eukaryota</taxon>
        <taxon>Metazoa</taxon>
        <taxon>Ecdysozoa</taxon>
        <taxon>Arthropoda</taxon>
        <taxon>Chelicerata</taxon>
        <taxon>Arachnida</taxon>
        <taxon>Acari</taxon>
        <taxon>Acariformes</taxon>
        <taxon>Sarcoptiformes</taxon>
        <taxon>Astigmata</taxon>
        <taxon>Psoroptidia</taxon>
        <taxon>Analgoidea</taxon>
        <taxon>Pyroglyphidae</taxon>
        <taxon>Dermatophagoidinae</taxon>
        <taxon>Dermatophagoides</taxon>
    </lineage>
</organism>
<evidence type="ECO:0000256" key="2">
    <source>
        <dbReference type="ARBA" id="ARBA00022527"/>
    </source>
</evidence>
<evidence type="ECO:0000259" key="11">
    <source>
        <dbReference type="PROSITE" id="PS50222"/>
    </source>
</evidence>
<dbReference type="Gene3D" id="1.10.238.10">
    <property type="entry name" value="EF-hand"/>
    <property type="match status" value="2"/>
</dbReference>
<dbReference type="PROSITE" id="PS00018">
    <property type="entry name" value="EF_HAND_1"/>
    <property type="match status" value="2"/>
</dbReference>
<evidence type="ECO:0000256" key="8">
    <source>
        <dbReference type="PROSITE-ProRule" id="PRU10141"/>
    </source>
</evidence>
<feature type="domain" description="Protein kinase" evidence="10">
    <location>
        <begin position="20"/>
        <end position="333"/>
    </location>
</feature>
<evidence type="ECO:0000256" key="1">
    <source>
        <dbReference type="ARBA" id="ARBA00006692"/>
    </source>
</evidence>
<keyword evidence="5" id="KW-0418">Kinase</keyword>
<dbReference type="InterPro" id="IPR050205">
    <property type="entry name" value="CDPK_Ser/Thr_kinases"/>
</dbReference>
<dbReference type="InterPro" id="IPR002048">
    <property type="entry name" value="EF_hand_dom"/>
</dbReference>